<evidence type="ECO:0000256" key="1">
    <source>
        <dbReference type="ARBA" id="ARBA00023002"/>
    </source>
</evidence>
<evidence type="ECO:0000313" key="3">
    <source>
        <dbReference type="EMBL" id="ODS00334.1"/>
    </source>
</evidence>
<dbReference type="OrthoDB" id="8394608at2"/>
<dbReference type="Gene3D" id="3.20.20.100">
    <property type="entry name" value="NADP-dependent oxidoreductase domain"/>
    <property type="match status" value="1"/>
</dbReference>
<dbReference type="InterPro" id="IPR018170">
    <property type="entry name" value="Aldo/ket_reductase_CS"/>
</dbReference>
<proteinExistence type="predicted"/>
<dbReference type="InterPro" id="IPR020471">
    <property type="entry name" value="AKR"/>
</dbReference>
<dbReference type="EMBL" id="LPWG01000007">
    <property type="protein sequence ID" value="ODS00334.1"/>
    <property type="molecule type" value="Genomic_DNA"/>
</dbReference>
<dbReference type="CDD" id="cd19148">
    <property type="entry name" value="AKR_AKR11B1"/>
    <property type="match status" value="1"/>
</dbReference>
<evidence type="ECO:0000313" key="4">
    <source>
        <dbReference type="Proteomes" id="UP000094501"/>
    </source>
</evidence>
<comment type="caution">
    <text evidence="3">The sequence shown here is derived from an EMBL/GenBank/DDBJ whole genome shotgun (WGS) entry which is preliminary data.</text>
</comment>
<organism evidence="3 4">
    <name type="scientific">Methyloceanibacter methanicus</name>
    <dbReference type="NCBI Taxonomy" id="1774968"/>
    <lineage>
        <taxon>Bacteria</taxon>
        <taxon>Pseudomonadati</taxon>
        <taxon>Pseudomonadota</taxon>
        <taxon>Alphaproteobacteria</taxon>
        <taxon>Hyphomicrobiales</taxon>
        <taxon>Hyphomicrobiaceae</taxon>
        <taxon>Methyloceanibacter</taxon>
    </lineage>
</organism>
<dbReference type="PRINTS" id="PR00069">
    <property type="entry name" value="ALDKETRDTASE"/>
</dbReference>
<keyword evidence="1" id="KW-0560">Oxidoreductase</keyword>
<dbReference type="GO" id="GO:0005829">
    <property type="term" value="C:cytosol"/>
    <property type="evidence" value="ECO:0007669"/>
    <property type="project" value="TreeGrafter"/>
</dbReference>
<dbReference type="SUPFAM" id="SSF51430">
    <property type="entry name" value="NAD(P)-linked oxidoreductase"/>
    <property type="match status" value="1"/>
</dbReference>
<dbReference type="RefSeq" id="WP_069436563.1">
    <property type="nucleotide sequence ID" value="NZ_LPWG01000007.1"/>
</dbReference>
<dbReference type="InterPro" id="IPR050523">
    <property type="entry name" value="AKR_Detox_Biosynth"/>
</dbReference>
<dbReference type="Proteomes" id="UP000094501">
    <property type="component" value="Unassembled WGS sequence"/>
</dbReference>
<gene>
    <name evidence="3" type="ORF">AUC68_00725</name>
</gene>
<protein>
    <submittedName>
        <fullName evidence="3">General stress protein</fullName>
    </submittedName>
</protein>
<dbReference type="PROSITE" id="PS00062">
    <property type="entry name" value="ALDOKETO_REDUCTASE_2"/>
    <property type="match status" value="1"/>
</dbReference>
<dbReference type="InterPro" id="IPR036812">
    <property type="entry name" value="NAD(P)_OxRdtase_dom_sf"/>
</dbReference>
<dbReference type="PANTHER" id="PTHR43364:SF4">
    <property type="entry name" value="NAD(P)-LINKED OXIDOREDUCTASE SUPERFAMILY PROTEIN"/>
    <property type="match status" value="1"/>
</dbReference>
<accession>A0A1E3W3I8</accession>
<keyword evidence="4" id="KW-1185">Reference proteome</keyword>
<name>A0A1E3W3I8_9HYPH</name>
<dbReference type="PANTHER" id="PTHR43364">
    <property type="entry name" value="NADH-SPECIFIC METHYLGLYOXAL REDUCTASE-RELATED"/>
    <property type="match status" value="1"/>
</dbReference>
<reference evidence="3 4" key="1">
    <citation type="journal article" date="2016" name="Environ. Microbiol.">
        <title>New Methyloceanibacter diversity from North Sea sediments includes methanotroph containing solely the soluble methane monooxygenase.</title>
        <authorList>
            <person name="Vekeman B."/>
            <person name="Kerckhof F.M."/>
            <person name="Cremers G."/>
            <person name="de Vos P."/>
            <person name="Vandamme P."/>
            <person name="Boon N."/>
            <person name="Op den Camp H.J."/>
            <person name="Heylen K."/>
        </authorList>
    </citation>
    <scope>NUCLEOTIDE SEQUENCE [LARGE SCALE GENOMIC DNA]</scope>
    <source>
        <strain evidence="3 4">R-67174</strain>
    </source>
</reference>
<evidence type="ECO:0000259" key="2">
    <source>
        <dbReference type="Pfam" id="PF00248"/>
    </source>
</evidence>
<dbReference type="InterPro" id="IPR023210">
    <property type="entry name" value="NADP_OxRdtase_dom"/>
</dbReference>
<feature type="domain" description="NADP-dependent oxidoreductase" evidence="2">
    <location>
        <begin position="15"/>
        <end position="306"/>
    </location>
</feature>
<dbReference type="STRING" id="1774968.AUC68_00725"/>
<dbReference type="Pfam" id="PF00248">
    <property type="entry name" value="Aldo_ket_red"/>
    <property type="match status" value="1"/>
</dbReference>
<dbReference type="GO" id="GO:0016491">
    <property type="term" value="F:oxidoreductase activity"/>
    <property type="evidence" value="ECO:0007669"/>
    <property type="project" value="UniProtKB-KW"/>
</dbReference>
<dbReference type="AlphaFoldDB" id="A0A1E3W3I8"/>
<sequence length="328" mass="36203">MEQTSIPGLPFPASRIALGTWAIGGWMWGGTDEKDAIATIHRALDLGINLVDTAPVYGFGQSEEIVGRALEGRRDEVLIATKVGLDWSEGRPRRNSRPERLRHELDDSLHRLRTDVIDIYQVHWPDEATAFEVTAETLDAFRRDGKIRAIGVSNFDVAQMDRFRKVAPIATVQPPYNLFERGAEDDVLPYAKAHGIVALTYGALCRGLLSGKIAADTTFEGDDLRNVDPKFQPDRRGAYLAAVARLDALAREKFGKSVLALAVRWILDQGDTIALWGARRPSQLDPVPDVMGWHIDAATMAEIDRILGETIAEPLGPEFMAPPRTTAT</sequence>